<dbReference type="RefSeq" id="WP_307408279.1">
    <property type="nucleotide sequence ID" value="NZ_JAUSUR010000004.1"/>
</dbReference>
<evidence type="ECO:0000313" key="1">
    <source>
        <dbReference type="EMBL" id="MDQ0361498.1"/>
    </source>
</evidence>
<proteinExistence type="predicted"/>
<name>A0ABU0E3M3_9FIRM</name>
<sequence length="52" mass="6087">MEERNDAIKALLDKLEEDGELSVEQAKHLYQEISEILKQVNKKGEKVYKNKL</sequence>
<keyword evidence="2" id="KW-1185">Reference proteome</keyword>
<accession>A0ABU0E3M3</accession>
<reference evidence="1 2" key="1">
    <citation type="submission" date="2023-07" db="EMBL/GenBank/DDBJ databases">
        <title>Genomic Encyclopedia of Type Strains, Phase IV (KMG-IV): sequencing the most valuable type-strain genomes for metagenomic binning, comparative biology and taxonomic classification.</title>
        <authorList>
            <person name="Goeker M."/>
        </authorList>
    </citation>
    <scope>NUCLEOTIDE SEQUENCE [LARGE SCALE GENOMIC DNA]</scope>
    <source>
        <strain evidence="1 2">DSM 16784</strain>
    </source>
</reference>
<gene>
    <name evidence="1" type="ORF">J2S15_002248</name>
</gene>
<protein>
    <submittedName>
        <fullName evidence="1">Polyhydroxyalkanoate synthesis regulator phasin</fullName>
    </submittedName>
</protein>
<comment type="caution">
    <text evidence="1">The sequence shown here is derived from an EMBL/GenBank/DDBJ whole genome shotgun (WGS) entry which is preliminary data.</text>
</comment>
<dbReference type="EMBL" id="JAUSUR010000004">
    <property type="protein sequence ID" value="MDQ0361498.1"/>
    <property type="molecule type" value="Genomic_DNA"/>
</dbReference>
<dbReference type="Proteomes" id="UP001230220">
    <property type="component" value="Unassembled WGS sequence"/>
</dbReference>
<evidence type="ECO:0000313" key="2">
    <source>
        <dbReference type="Proteomes" id="UP001230220"/>
    </source>
</evidence>
<organism evidence="1 2">
    <name type="scientific">Breznakia pachnodae</name>
    <dbReference type="NCBI Taxonomy" id="265178"/>
    <lineage>
        <taxon>Bacteria</taxon>
        <taxon>Bacillati</taxon>
        <taxon>Bacillota</taxon>
        <taxon>Erysipelotrichia</taxon>
        <taxon>Erysipelotrichales</taxon>
        <taxon>Erysipelotrichaceae</taxon>
        <taxon>Breznakia</taxon>
    </lineage>
</organism>